<evidence type="ECO:0000313" key="4">
    <source>
        <dbReference type="EMBL" id="QFZ24793.1"/>
    </source>
</evidence>
<dbReference type="CDD" id="cd00397">
    <property type="entry name" value="DNA_BRE_C"/>
    <property type="match status" value="1"/>
</dbReference>
<dbReference type="AlphaFoldDB" id="A0A5Q0HFW5"/>
<dbReference type="Gene3D" id="1.10.443.10">
    <property type="entry name" value="Intergrase catalytic core"/>
    <property type="match status" value="1"/>
</dbReference>
<dbReference type="EMBL" id="CP034550">
    <property type="protein sequence ID" value="QFZ24793.1"/>
    <property type="molecule type" value="Genomic_DNA"/>
</dbReference>
<reference evidence="5" key="1">
    <citation type="journal article" date="2021" name="Curr. Microbiol.">
        <title>Complete genome of nocamycin-producing strain Saccharothrix syringae NRRL B-16468 reveals the biosynthetic potential for secondary metabolites.</title>
        <authorList>
            <person name="Mo X."/>
            <person name="Yang S."/>
        </authorList>
    </citation>
    <scope>NUCLEOTIDE SEQUENCE [LARGE SCALE GENOMIC DNA]</scope>
    <source>
        <strain evidence="5">ATCC 51364 / DSM 43886 / JCM 6844 / KCTC 9398 / NBRC 14523 / NRRL B-16468 / INA 2240</strain>
    </source>
</reference>
<sequence length="378" mass="43217">MQHLCSHLDGLEEMTSADLRFSVELLIDTGRRPDEIAKLWLDCLERDQDGKPVLIYDNHKTNRKGRRLPIPEATAAVIVAQQERVRARYPDTPASQLRLFPSTSRNPAGNRPVSDDWITDRHRRWVTSLPDIHVPTMVQEGGTQVTKMLPFDKAKIFPYAYRHSYAQRHADAGVDVTVLKGLMDHRQITTTERYYRVGEHRRREAVERVVVMQFDRHGNRVWRQAKALLDSEHLRRAVGEVAVPYGGCSEPSNVAAGGQDCPLRFRCVGCGHFSTDISYLPDLEHYLADLLRHRERLAAALDADEWAKTEAVPSDEEIRRIRRLVDRMKGDLNDLSEEERAQIEEAIAIVRRGRGKIVGLGLPRVRQPLPDLRPERTA</sequence>
<feature type="coiled-coil region" evidence="2">
    <location>
        <begin position="318"/>
        <end position="345"/>
    </location>
</feature>
<dbReference type="InterPro" id="IPR013762">
    <property type="entry name" value="Integrase-like_cat_sf"/>
</dbReference>
<proteinExistence type="predicted"/>
<keyword evidence="1" id="KW-0233">DNA recombination</keyword>
<dbReference type="OrthoDB" id="8421690at2"/>
<dbReference type="GO" id="GO:0015074">
    <property type="term" value="P:DNA integration"/>
    <property type="evidence" value="ECO:0007669"/>
    <property type="project" value="InterPro"/>
</dbReference>
<protein>
    <recommendedName>
        <fullName evidence="3">Tyr recombinase domain-containing protein</fullName>
    </recommendedName>
</protein>
<dbReference type="PROSITE" id="PS51898">
    <property type="entry name" value="TYR_RECOMBINASE"/>
    <property type="match status" value="1"/>
</dbReference>
<feature type="domain" description="Tyr recombinase" evidence="3">
    <location>
        <begin position="1"/>
        <end position="207"/>
    </location>
</feature>
<dbReference type="Pfam" id="PF00589">
    <property type="entry name" value="Phage_integrase"/>
    <property type="match status" value="1"/>
</dbReference>
<evidence type="ECO:0000256" key="1">
    <source>
        <dbReference type="ARBA" id="ARBA00023172"/>
    </source>
</evidence>
<dbReference type="InterPro" id="IPR011010">
    <property type="entry name" value="DNA_brk_join_enz"/>
</dbReference>
<evidence type="ECO:0000256" key="2">
    <source>
        <dbReference type="SAM" id="Coils"/>
    </source>
</evidence>
<dbReference type="GO" id="GO:0003677">
    <property type="term" value="F:DNA binding"/>
    <property type="evidence" value="ECO:0007669"/>
    <property type="project" value="InterPro"/>
</dbReference>
<organism evidence="4 5">
    <name type="scientific">Saccharothrix syringae</name>
    <name type="common">Nocardiopsis syringae</name>
    <dbReference type="NCBI Taxonomy" id="103733"/>
    <lineage>
        <taxon>Bacteria</taxon>
        <taxon>Bacillati</taxon>
        <taxon>Actinomycetota</taxon>
        <taxon>Actinomycetes</taxon>
        <taxon>Pseudonocardiales</taxon>
        <taxon>Pseudonocardiaceae</taxon>
        <taxon>Saccharothrix</taxon>
    </lineage>
</organism>
<evidence type="ECO:0000259" key="3">
    <source>
        <dbReference type="PROSITE" id="PS51898"/>
    </source>
</evidence>
<accession>A0A5Q0HFW5</accession>
<name>A0A5Q0HFW5_SACSY</name>
<evidence type="ECO:0000313" key="5">
    <source>
        <dbReference type="Proteomes" id="UP000325787"/>
    </source>
</evidence>
<dbReference type="SUPFAM" id="SSF56349">
    <property type="entry name" value="DNA breaking-rejoining enzymes"/>
    <property type="match status" value="1"/>
</dbReference>
<dbReference type="GO" id="GO:0006310">
    <property type="term" value="P:DNA recombination"/>
    <property type="evidence" value="ECO:0007669"/>
    <property type="project" value="UniProtKB-KW"/>
</dbReference>
<dbReference type="Proteomes" id="UP000325787">
    <property type="component" value="Chromosome"/>
</dbReference>
<dbReference type="KEGG" id="ssyi:EKG83_39670"/>
<dbReference type="InterPro" id="IPR002104">
    <property type="entry name" value="Integrase_catalytic"/>
</dbReference>
<keyword evidence="2" id="KW-0175">Coiled coil</keyword>
<keyword evidence="5" id="KW-1185">Reference proteome</keyword>
<gene>
    <name evidence="4" type="ORF">EKG83_39670</name>
</gene>